<feature type="compositionally biased region" description="Basic and acidic residues" evidence="1">
    <location>
        <begin position="142"/>
        <end position="152"/>
    </location>
</feature>
<keyword evidence="4" id="KW-1185">Reference proteome</keyword>
<sequence length="561" mass="62774">MILCPPCPPTARQRLVCRRRLLPRNRRLGARSRISTIGMHGSSARIETESNDDPSKADILAYWRMCKRREVLFYWIISSNISSESDQYFELSGQECESLVPKPANETQKDATGGRGESATAGGRVEQELAPRQQMETGDVAEQQRRSSRLSEFEQQPGEQFEQPAIPFDDTPAREQQRRRSVVITTIVAKPGDIVERVIIVTLNNSDGSRSATQIGRMSTINDDVVVLLTKKMQTSSSRQKREKGKIAPNEPIRLSATSLATSITFSPSSVLGQNGANGTVTLCFNIVVSAILCCIGFVQTAWATVLKRELEPLASKIAKTYLDRKYAVLISPKQIRSTAVLCADYIILIGALLSLVAYFRSQKRSILILFNSLTWLIFLVVSLWLKNAAWLPACEIIFGITSCILSMNVLMRIYSDRKHQQLKRQAVLQPAAFHTPANNYSYSSTWTKHQTRIHSMQPPTTSTPRNTPPDSSFNTIEPSNITRTVWRAGPDTLEPRIRDLNLNASQVRNGSLFSQRTVDQSAGSATLTASLKNANAWSTFGRNCDTLWRRVRYRTIEENS</sequence>
<accession>A0A6H5FSN5</accession>
<protein>
    <submittedName>
        <fullName evidence="3">Uncharacterized protein</fullName>
    </submittedName>
</protein>
<feature type="transmembrane region" description="Helical" evidence="2">
    <location>
        <begin position="391"/>
        <end position="415"/>
    </location>
</feature>
<evidence type="ECO:0000313" key="3">
    <source>
        <dbReference type="EMBL" id="CAA9993014.1"/>
    </source>
</evidence>
<keyword evidence="2" id="KW-0472">Membrane</keyword>
<proteinExistence type="predicted"/>
<dbReference type="EMBL" id="CADCXU010000001">
    <property type="protein sequence ID" value="CAA9993014.1"/>
    <property type="molecule type" value="Genomic_DNA"/>
</dbReference>
<gene>
    <name evidence="3" type="ORF">NTEN_LOCUS1</name>
</gene>
<feature type="compositionally biased region" description="Low complexity" evidence="1">
    <location>
        <begin position="153"/>
        <end position="164"/>
    </location>
</feature>
<feature type="region of interest" description="Disordered" evidence="1">
    <location>
        <begin position="99"/>
        <end position="178"/>
    </location>
</feature>
<feature type="transmembrane region" description="Helical" evidence="2">
    <location>
        <begin position="339"/>
        <end position="360"/>
    </location>
</feature>
<feature type="compositionally biased region" description="Low complexity" evidence="1">
    <location>
        <begin position="459"/>
        <end position="473"/>
    </location>
</feature>
<feature type="transmembrane region" description="Helical" evidence="2">
    <location>
        <begin position="367"/>
        <end position="385"/>
    </location>
</feature>
<evidence type="ECO:0000256" key="2">
    <source>
        <dbReference type="SAM" id="Phobius"/>
    </source>
</evidence>
<keyword evidence="2" id="KW-0812">Transmembrane</keyword>
<organism evidence="3 4">
    <name type="scientific">Nesidiocoris tenuis</name>
    <dbReference type="NCBI Taxonomy" id="355587"/>
    <lineage>
        <taxon>Eukaryota</taxon>
        <taxon>Metazoa</taxon>
        <taxon>Ecdysozoa</taxon>
        <taxon>Arthropoda</taxon>
        <taxon>Hexapoda</taxon>
        <taxon>Insecta</taxon>
        <taxon>Pterygota</taxon>
        <taxon>Neoptera</taxon>
        <taxon>Paraneoptera</taxon>
        <taxon>Hemiptera</taxon>
        <taxon>Heteroptera</taxon>
        <taxon>Panheteroptera</taxon>
        <taxon>Cimicomorpha</taxon>
        <taxon>Miridae</taxon>
        <taxon>Dicyphina</taxon>
        <taxon>Nesidiocoris</taxon>
    </lineage>
</organism>
<name>A0A6H5FSN5_9HEMI</name>
<reference evidence="3 4" key="1">
    <citation type="submission" date="2020-02" db="EMBL/GenBank/DDBJ databases">
        <authorList>
            <person name="Ferguson B K."/>
        </authorList>
    </citation>
    <scope>NUCLEOTIDE SEQUENCE [LARGE SCALE GENOMIC DNA]</scope>
</reference>
<dbReference type="Proteomes" id="UP000479000">
    <property type="component" value="Unassembled WGS sequence"/>
</dbReference>
<feature type="region of interest" description="Disordered" evidence="1">
    <location>
        <begin position="455"/>
        <end position="477"/>
    </location>
</feature>
<dbReference type="AlphaFoldDB" id="A0A6H5FSN5"/>
<evidence type="ECO:0000256" key="1">
    <source>
        <dbReference type="SAM" id="MobiDB-lite"/>
    </source>
</evidence>
<keyword evidence="2" id="KW-1133">Transmembrane helix</keyword>
<evidence type="ECO:0000313" key="4">
    <source>
        <dbReference type="Proteomes" id="UP000479000"/>
    </source>
</evidence>